<evidence type="ECO:0000313" key="2">
    <source>
        <dbReference type="EMBL" id="ADQ15255.1"/>
    </source>
</evidence>
<dbReference type="eggNOG" id="COG1833">
    <property type="taxonomic scope" value="Bacteria"/>
</dbReference>
<reference evidence="2 3" key="1">
    <citation type="submission" date="2010-11" db="EMBL/GenBank/DDBJ databases">
        <title>Complete sequence of Halanaerobium sp. sapolanicus.</title>
        <authorList>
            <consortium name="US DOE Joint Genome Institute"/>
            <person name="Lucas S."/>
            <person name="Copeland A."/>
            <person name="Lapidus A."/>
            <person name="Cheng J.-F."/>
            <person name="Bruce D."/>
            <person name="Goodwin L."/>
            <person name="Pitluck S."/>
            <person name="Davenport K."/>
            <person name="Detter J.C."/>
            <person name="Han C."/>
            <person name="Tapia R."/>
            <person name="Land M."/>
            <person name="Hauser L."/>
            <person name="Jeffries C."/>
            <person name="Kyrpides N."/>
            <person name="Ivanova N."/>
            <person name="Mikhailova N."/>
            <person name="Begemann M.B."/>
            <person name="Mormile M.R."/>
            <person name="Wall J.D."/>
            <person name="Elias D.A."/>
            <person name="Woyke T."/>
        </authorList>
    </citation>
    <scope>NUCLEOTIDE SEQUENCE [LARGE SCALE GENOMIC DNA]</scope>
    <source>
        <strain evidence="3">sapolanicus</strain>
    </source>
</reference>
<dbReference type="Proteomes" id="UP000007434">
    <property type="component" value="Chromosome"/>
</dbReference>
<dbReference type="PANTHER" id="PTHR37460:SF1">
    <property type="entry name" value="ENDONUCLEASE III"/>
    <property type="match status" value="1"/>
</dbReference>
<dbReference type="HOGENOM" id="CLU_115699_0_0_9"/>
<name>E4RJ35_HALHG</name>
<dbReference type="InterPro" id="IPR002837">
    <property type="entry name" value="DUF123"/>
</dbReference>
<feature type="domain" description="GIY-YIG" evidence="1">
    <location>
        <begin position="11"/>
        <end position="126"/>
    </location>
</feature>
<dbReference type="CDD" id="cd10441">
    <property type="entry name" value="GIY-YIG_COG1833"/>
    <property type="match status" value="1"/>
</dbReference>
<dbReference type="OrthoDB" id="9802365at2"/>
<dbReference type="KEGG" id="has:Halsa_1837"/>
<proteinExistence type="predicted"/>
<dbReference type="EMBL" id="CP002304">
    <property type="protein sequence ID" value="ADQ15255.1"/>
    <property type="molecule type" value="Genomic_DNA"/>
</dbReference>
<accession>E4RJ35</accession>
<dbReference type="Pfam" id="PF01986">
    <property type="entry name" value="DUF123"/>
    <property type="match status" value="1"/>
</dbReference>
<dbReference type="PANTHER" id="PTHR37460">
    <property type="entry name" value="ENDONUCLEASE III"/>
    <property type="match status" value="1"/>
</dbReference>
<dbReference type="STRING" id="656519.Halsa_1837"/>
<dbReference type="InterPro" id="IPR000305">
    <property type="entry name" value="GIY-YIG_endonuc"/>
</dbReference>
<keyword evidence="3" id="KW-1185">Reference proteome</keyword>
<gene>
    <name evidence="2" type="ordered locus">Halsa_1837</name>
</gene>
<dbReference type="SMART" id="SM00465">
    <property type="entry name" value="GIYc"/>
    <property type="match status" value="1"/>
</dbReference>
<evidence type="ECO:0000259" key="1">
    <source>
        <dbReference type="SMART" id="SM00465"/>
    </source>
</evidence>
<dbReference type="RefSeq" id="WP_013406326.1">
    <property type="nucleotide sequence ID" value="NC_014654.1"/>
</dbReference>
<reference evidence="2 3" key="2">
    <citation type="journal article" date="2011" name="J. Bacteriol.">
        <title>Complete Genome Sequence of the Haloalkaliphilic, Hydrogen Producing Halanaerobium hydrogenoformans.</title>
        <authorList>
            <person name="Brown S.D."/>
            <person name="Begemann M.B."/>
            <person name="Mormile M.R."/>
            <person name="Wall J.D."/>
            <person name="Han C.S."/>
            <person name="Goodwin L.A."/>
            <person name="Pitluck S."/>
            <person name="Land M.L."/>
            <person name="Hauser L.J."/>
            <person name="Elias D.A."/>
        </authorList>
    </citation>
    <scope>NUCLEOTIDE SEQUENCE [LARGE SCALE GENOMIC DNA]</scope>
    <source>
        <strain evidence="3">sapolanicus</strain>
    </source>
</reference>
<dbReference type="AlphaFoldDB" id="E4RJ35"/>
<sequence>MEKAKQKKYPESGVYLLKIKVKKKIKITVGALGEKIFPAGYYFYAGTAQRNLLSRLKRHYSQKKKLHWHIDYLLKKSVLETDYVFNFTRQGECFLAEILRSAGAKTIVSSFGASDCSCNSHLLYFDFKKGEDIIDKILDNRDLNSEFSNFLKG</sequence>
<protein>
    <recommendedName>
        <fullName evidence="1">GIY-YIG domain-containing protein</fullName>
    </recommendedName>
</protein>
<evidence type="ECO:0000313" key="3">
    <source>
        <dbReference type="Proteomes" id="UP000007434"/>
    </source>
</evidence>
<organism evidence="2 3">
    <name type="scientific">Halanaerobium hydrogeniformans</name>
    <name type="common">Halanaerobium sp. (strain sapolanicus)</name>
    <dbReference type="NCBI Taxonomy" id="656519"/>
    <lineage>
        <taxon>Bacteria</taxon>
        <taxon>Bacillati</taxon>
        <taxon>Bacillota</taxon>
        <taxon>Clostridia</taxon>
        <taxon>Halanaerobiales</taxon>
        <taxon>Halanaerobiaceae</taxon>
        <taxon>Halanaerobium</taxon>
    </lineage>
</organism>